<feature type="domain" description="Anaphase-promoting complex subunit 1 middle" evidence="7">
    <location>
        <begin position="777"/>
        <end position="839"/>
    </location>
</feature>
<dbReference type="InterPro" id="IPR046794">
    <property type="entry name" value="Apc1_MidN"/>
</dbReference>
<dbReference type="Pfam" id="PF12859">
    <property type="entry name" value="ANAPC1"/>
    <property type="match status" value="2"/>
</dbReference>
<feature type="domain" description="Anaphase-promoting complex subunit 1 middle" evidence="7">
    <location>
        <begin position="580"/>
        <end position="690"/>
    </location>
</feature>
<dbReference type="eggNOG" id="KOG1858">
    <property type="taxonomic scope" value="Eukaryota"/>
</dbReference>
<dbReference type="PANTHER" id="PTHR12827:SF3">
    <property type="entry name" value="ANAPHASE-PROMOTING COMPLEX SUBUNIT 1"/>
    <property type="match status" value="1"/>
</dbReference>
<dbReference type="Pfam" id="PF20518">
    <property type="entry name" value="Apc1_MidN"/>
    <property type="match status" value="2"/>
</dbReference>
<keyword evidence="5" id="KW-1133">Transmembrane helix</keyword>
<feature type="transmembrane region" description="Helical" evidence="5">
    <location>
        <begin position="337"/>
        <end position="357"/>
    </location>
</feature>
<keyword evidence="4" id="KW-0131">Cell cycle</keyword>
<dbReference type="InterPro" id="IPR049255">
    <property type="entry name" value="Apc1_N"/>
</dbReference>
<sequence length="1126" mass="125808">MASAIGSRRLTVLREFRPHGLAVEEADGEGAPGARPPQDYDYFLFDPSLAASPGPDPGDEASASGADGDHELFIRGNQIIWSNGSRVHKRYVSPNTVIMACWCRMNAISDALLCVLQVDTLSLYNVTGEVVSIPLPYAVSSIWPLPFGLLLQKSTDGGHMVSSSSSLLNARDLNRPNKEYGLNYNVSCQANTMETDSKANGAIISSHLILKHPLEEPQATYFEENHKLTMMKDFDEKTIWTSDTIPLMASYHKGKCQHSVWQIDGASYQEAMNGNTMLPVSCVISSHKCAFRKIWQGKCSQSAAKKKYRSIVCLKFHHIQVPYRIQGVIETLDNNKVFLFSLFHLLMFFILVMVFLATDIDGLPIICFLLHEQKILLAVRIQVDDTTEEAFGDIKPHMSWDITAFAAAPVVVTRPRVRVGVLPFTDILSLSSDNDLLLYSGKQCLCRYALPTELGKGFFSNYDLHSEISDTYSDLKITSIADAVEERINVTCSNGLMLRCSLRKNPSSSLVSDCITAMAEGLQSCFYSHFVSLFWGDSDASYLYSSSHADSEWEYFCYEIKRVCTKYGQTLPTKSPISPSKAWDFLINSKYHAQYCKRAPMSSNSFLPVSYGTHKTGFNPFLQDEHSSDMSFYIRFMRETLETLHALYENLKLNILRKEDLGCLASLLCVVASSLGEHTFVDYYCRDFPLNLIELPSLPSSTSLRTPPSLFRWFEYCLRHGCDSAKLEDIPTLMRKQKVSAVSWGRKVVSFYSLLLGAERKGKSLSSGVYCEVASGSARNTEELTVLAMVAEKFGRQQLDLLPVGVSLVLRHALDKCRDSPPDDWPATAYVLVGREDLAMAKMGSVRKDNGLWNNDNLTSMSVPYMLHLQPVTIPTTASDIPTSEVLNSEDSDSVSKSIEDGMEHIFTSTTQLRFGHDLRLNEVRRLLCSARPVAIQTPTNPSVSDQDLQQQQLWNFAQRTTALPFGRGAFTLATTYTLLTEVLVFPKLVLAGRLPAQQNATVNLDLSNRSVSEFKSWAEFHNGVAAGLRLAPFQEKMLRTWIQYNRPSEPNFTHAGLLLAFGLHEHLRVLTMTDAYRYLSQEHDITTLGLLLGLAASHRGTMDPAISKVLTSVCWMCTYAVITWV</sequence>
<dbReference type="Gene3D" id="1.25.10.10">
    <property type="entry name" value="Leucine-rich Repeat Variant"/>
    <property type="match status" value="1"/>
</dbReference>
<dbReference type="GO" id="GO:0005680">
    <property type="term" value="C:anaphase-promoting complex"/>
    <property type="evidence" value="ECO:0007669"/>
    <property type="project" value="InterPro"/>
</dbReference>
<reference evidence="9" key="1">
    <citation type="journal article" date="2012" name="Nat. Biotechnol.">
        <title>Reference genome sequence of the model plant Setaria.</title>
        <authorList>
            <person name="Bennetzen J.L."/>
            <person name="Schmutz J."/>
            <person name="Wang H."/>
            <person name="Percifield R."/>
            <person name="Hawkins J."/>
            <person name="Pontaroli A.C."/>
            <person name="Estep M."/>
            <person name="Feng L."/>
            <person name="Vaughn J.N."/>
            <person name="Grimwood J."/>
            <person name="Jenkins J."/>
            <person name="Barry K."/>
            <person name="Lindquist E."/>
            <person name="Hellsten U."/>
            <person name="Deshpande S."/>
            <person name="Wang X."/>
            <person name="Wu X."/>
            <person name="Mitros T."/>
            <person name="Triplett J."/>
            <person name="Yang X."/>
            <person name="Ye C.Y."/>
            <person name="Mauro-Herrera M."/>
            <person name="Wang L."/>
            <person name="Li P."/>
            <person name="Sharma M."/>
            <person name="Sharma R."/>
            <person name="Ronald P.C."/>
            <person name="Panaud O."/>
            <person name="Kellogg E.A."/>
            <person name="Brutnell T.P."/>
            <person name="Doust A.N."/>
            <person name="Tuskan G.A."/>
            <person name="Rokhsar D."/>
            <person name="Devos K.M."/>
        </authorList>
    </citation>
    <scope>NUCLEOTIDE SEQUENCE [LARGE SCALE GENOMIC DNA]</scope>
    <source>
        <strain evidence="9">cv. Yugu1</strain>
    </source>
</reference>
<dbReference type="OMA" id="CLCRFKL"/>
<accession>K3Z3B0</accession>
<dbReference type="Gramene" id="KQL15908">
    <property type="protein sequence ID" value="KQL15908"/>
    <property type="gene ID" value="SETIT_021028mg"/>
</dbReference>
<protein>
    <submittedName>
        <fullName evidence="8">Uncharacterized protein</fullName>
    </submittedName>
</protein>
<dbReference type="InParanoid" id="K3Z3B0"/>
<feature type="domain" description="Anaphase-promoting complex subunit 1 N-terminal" evidence="6">
    <location>
        <begin position="37"/>
        <end position="263"/>
    </location>
</feature>
<proteinExistence type="inferred from homology"/>
<evidence type="ECO:0000259" key="6">
    <source>
        <dbReference type="Pfam" id="PF12859"/>
    </source>
</evidence>
<comment type="similarity">
    <text evidence="1">Belongs to the APC1 family.</text>
</comment>
<evidence type="ECO:0000256" key="4">
    <source>
        <dbReference type="ARBA" id="ARBA00023306"/>
    </source>
</evidence>
<keyword evidence="5" id="KW-0812">Transmembrane</keyword>
<keyword evidence="5" id="KW-0472">Membrane</keyword>
<evidence type="ECO:0000313" key="9">
    <source>
        <dbReference type="Proteomes" id="UP000004995"/>
    </source>
</evidence>
<keyword evidence="3" id="KW-0498">Mitosis</keyword>
<evidence type="ECO:0000313" key="8">
    <source>
        <dbReference type="EnsemblPlants" id="KQL15908"/>
    </source>
</evidence>
<dbReference type="Proteomes" id="UP000004995">
    <property type="component" value="Unassembled WGS sequence"/>
</dbReference>
<dbReference type="PANTHER" id="PTHR12827">
    <property type="entry name" value="MEIOTIC CHECKPOINT REGULATOR TSG24 FAMILY MEMBER"/>
    <property type="match status" value="1"/>
</dbReference>
<dbReference type="EMBL" id="AGNK02001801">
    <property type="status" value="NOT_ANNOTATED_CDS"/>
    <property type="molecule type" value="Genomic_DNA"/>
</dbReference>
<reference evidence="8" key="2">
    <citation type="submission" date="2018-08" db="UniProtKB">
        <authorList>
            <consortium name="EnsemblPlants"/>
        </authorList>
    </citation>
    <scope>IDENTIFICATION</scope>
    <source>
        <strain evidence="8">Yugu1</strain>
    </source>
</reference>
<dbReference type="AlphaFoldDB" id="K3Z3B0"/>
<evidence type="ECO:0000256" key="2">
    <source>
        <dbReference type="ARBA" id="ARBA00022618"/>
    </source>
</evidence>
<dbReference type="InterPro" id="IPR011989">
    <property type="entry name" value="ARM-like"/>
</dbReference>
<keyword evidence="9" id="KW-1185">Reference proteome</keyword>
<dbReference type="STRING" id="4555.K3Z3B0"/>
<evidence type="ECO:0000256" key="5">
    <source>
        <dbReference type="SAM" id="Phobius"/>
    </source>
</evidence>
<name>K3Z3B0_SETIT</name>
<keyword evidence="2" id="KW-0132">Cell division</keyword>
<organism evidence="8 9">
    <name type="scientific">Setaria italica</name>
    <name type="common">Foxtail millet</name>
    <name type="synonym">Panicum italicum</name>
    <dbReference type="NCBI Taxonomy" id="4555"/>
    <lineage>
        <taxon>Eukaryota</taxon>
        <taxon>Viridiplantae</taxon>
        <taxon>Streptophyta</taxon>
        <taxon>Embryophyta</taxon>
        <taxon>Tracheophyta</taxon>
        <taxon>Spermatophyta</taxon>
        <taxon>Magnoliopsida</taxon>
        <taxon>Liliopsida</taxon>
        <taxon>Poales</taxon>
        <taxon>Poaceae</taxon>
        <taxon>PACMAD clade</taxon>
        <taxon>Panicoideae</taxon>
        <taxon>Panicodae</taxon>
        <taxon>Paniceae</taxon>
        <taxon>Cenchrinae</taxon>
        <taxon>Setaria</taxon>
    </lineage>
</organism>
<evidence type="ECO:0000256" key="1">
    <source>
        <dbReference type="ARBA" id="ARBA00010547"/>
    </source>
</evidence>
<dbReference type="InterPro" id="IPR024990">
    <property type="entry name" value="Apc1"/>
</dbReference>
<evidence type="ECO:0000259" key="7">
    <source>
        <dbReference type="Pfam" id="PF20518"/>
    </source>
</evidence>
<dbReference type="GO" id="GO:0051301">
    <property type="term" value="P:cell division"/>
    <property type="evidence" value="ECO:0007669"/>
    <property type="project" value="UniProtKB-KW"/>
</dbReference>
<dbReference type="HOGENOM" id="CLU_279710_0_0_1"/>
<dbReference type="EnsemblPlants" id="KQL15908">
    <property type="protein sequence ID" value="KQL15908"/>
    <property type="gene ID" value="SETIT_021028mg"/>
</dbReference>
<feature type="domain" description="Anaphase-promoting complex subunit 1 N-terminal" evidence="6">
    <location>
        <begin position="354"/>
        <end position="559"/>
    </location>
</feature>
<evidence type="ECO:0000256" key="3">
    <source>
        <dbReference type="ARBA" id="ARBA00022776"/>
    </source>
</evidence>